<dbReference type="PANTHER" id="PTHR21580">
    <property type="entry name" value="SHIPPO-1-RELATED"/>
    <property type="match status" value="1"/>
</dbReference>
<dbReference type="EMBL" id="MPUH01000705">
    <property type="protein sequence ID" value="OMJ75189.1"/>
    <property type="molecule type" value="Genomic_DNA"/>
</dbReference>
<name>A0A1R2BEI9_9CILI</name>
<comment type="caution">
    <text evidence="2">The sequence shown here is derived from an EMBL/GenBank/DDBJ whole genome shotgun (WGS) entry which is preliminary data.</text>
</comment>
<dbReference type="AlphaFoldDB" id="A0A1R2BEI9"/>
<gene>
    <name evidence="2" type="ORF">SteCoe_25740</name>
</gene>
<keyword evidence="3" id="KW-1185">Reference proteome</keyword>
<dbReference type="OrthoDB" id="445580at2759"/>
<dbReference type="Pfam" id="PF07004">
    <property type="entry name" value="SHIPPO-rpt"/>
    <property type="match status" value="11"/>
</dbReference>
<evidence type="ECO:0000313" key="3">
    <source>
        <dbReference type="Proteomes" id="UP000187209"/>
    </source>
</evidence>
<feature type="region of interest" description="Disordered" evidence="1">
    <location>
        <begin position="209"/>
        <end position="228"/>
    </location>
</feature>
<dbReference type="InterPro" id="IPR010736">
    <property type="entry name" value="SHIPPO-rpt"/>
</dbReference>
<dbReference type="InterPro" id="IPR051291">
    <property type="entry name" value="CIMAP"/>
</dbReference>
<feature type="region of interest" description="Disordered" evidence="1">
    <location>
        <begin position="19"/>
        <end position="59"/>
    </location>
</feature>
<dbReference type="PANTHER" id="PTHR21580:SF28">
    <property type="entry name" value="BOREALIN N-TERMINAL DOMAIN-CONTAINING PROTEIN-RELATED"/>
    <property type="match status" value="1"/>
</dbReference>
<proteinExistence type="predicted"/>
<accession>A0A1R2BEI9</accession>
<organism evidence="2 3">
    <name type="scientific">Stentor coeruleus</name>
    <dbReference type="NCBI Taxonomy" id="5963"/>
    <lineage>
        <taxon>Eukaryota</taxon>
        <taxon>Sar</taxon>
        <taxon>Alveolata</taxon>
        <taxon>Ciliophora</taxon>
        <taxon>Postciliodesmatophora</taxon>
        <taxon>Heterotrichea</taxon>
        <taxon>Heterotrichida</taxon>
        <taxon>Stentoridae</taxon>
        <taxon>Stentor</taxon>
    </lineage>
</organism>
<protein>
    <submittedName>
        <fullName evidence="2">Uncharacterized protein</fullName>
    </submittedName>
</protein>
<evidence type="ECO:0000256" key="1">
    <source>
        <dbReference type="SAM" id="MobiDB-lite"/>
    </source>
</evidence>
<evidence type="ECO:0000313" key="2">
    <source>
        <dbReference type="EMBL" id="OMJ75189.1"/>
    </source>
</evidence>
<feature type="compositionally biased region" description="Polar residues" evidence="1">
    <location>
        <begin position="34"/>
        <end position="43"/>
    </location>
</feature>
<reference evidence="2 3" key="1">
    <citation type="submission" date="2016-11" db="EMBL/GenBank/DDBJ databases">
        <title>The macronuclear genome of Stentor coeruleus: a giant cell with tiny introns.</title>
        <authorList>
            <person name="Slabodnick M."/>
            <person name="Ruby J.G."/>
            <person name="Reiff S.B."/>
            <person name="Swart E.C."/>
            <person name="Gosai S."/>
            <person name="Prabakaran S."/>
            <person name="Witkowska E."/>
            <person name="Larue G.E."/>
            <person name="Fisher S."/>
            <person name="Freeman R.M."/>
            <person name="Gunawardena J."/>
            <person name="Chu W."/>
            <person name="Stover N.A."/>
            <person name="Gregory B.D."/>
            <person name="Nowacki M."/>
            <person name="Derisi J."/>
            <person name="Roy S.W."/>
            <person name="Marshall W.F."/>
            <person name="Sood P."/>
        </authorList>
    </citation>
    <scope>NUCLEOTIDE SEQUENCE [LARGE SCALE GENOMIC DNA]</scope>
    <source>
        <strain evidence="2">WM001</strain>
    </source>
</reference>
<dbReference type="Proteomes" id="UP000187209">
    <property type="component" value="Unassembled WGS sequence"/>
</dbReference>
<sequence>MRKVGPAWTVQGRYKETKFSEVPGPGAYIEKRSSNTPSYTISRSNRHDFSKSPQVPGPGTYITNKIETSKSMVFGTAPRISHSKITQLPGPGNYEIKSLISEGPKYSLKGREKLTERAFSPGPGQYNINKDHLESKFIHTFTKEKRSFSAGKDSSPGPGAYEIKLELNHGIKFTSETRGKVVVPKIPGPGAYNLPLINDSKAFSMIGKSPQKDRERSPGPGIYNPRDLIDTKSYSVGKSTRFKYIDNSIPGPGAYSIVVPKTTGSSIFGNAKRETYLKTDNSLGPGAYKIPEKIKEGPAFSLRPKPEMKIENKSPGPGQYNIKSCEKSFSPVFGTSKRNSLPIKNTPGPGQYEIPTKDSQGWKFGQQQRLSYNVSGVPGPGAYSYPLF</sequence>